<evidence type="ECO:0000256" key="2">
    <source>
        <dbReference type="ARBA" id="ARBA00022448"/>
    </source>
</evidence>
<keyword evidence="5 7" id="KW-1133">Transmembrane helix</keyword>
<feature type="transmembrane region" description="Helical" evidence="7">
    <location>
        <begin position="122"/>
        <end position="145"/>
    </location>
</feature>
<feature type="transmembrane region" description="Helical" evidence="7">
    <location>
        <begin position="248"/>
        <end position="270"/>
    </location>
</feature>
<comment type="subcellular location">
    <subcellularLocation>
        <location evidence="1">Cell membrane</location>
        <topology evidence="1">Multi-pass membrane protein</topology>
    </subcellularLocation>
</comment>
<feature type="transmembrane region" description="Helical" evidence="7">
    <location>
        <begin position="282"/>
        <end position="303"/>
    </location>
</feature>
<keyword evidence="10" id="KW-1185">Reference proteome</keyword>
<evidence type="ECO:0000256" key="5">
    <source>
        <dbReference type="ARBA" id="ARBA00022989"/>
    </source>
</evidence>
<dbReference type="InterPro" id="IPR000515">
    <property type="entry name" value="MetI-like"/>
</dbReference>
<keyword evidence="3" id="KW-1003">Cell membrane</keyword>
<comment type="caution">
    <text evidence="9">The sequence shown here is derived from an EMBL/GenBank/DDBJ whole genome shotgun (WGS) entry which is preliminary data.</text>
</comment>
<dbReference type="PROSITE" id="PS51257">
    <property type="entry name" value="PROKAR_LIPOPROTEIN"/>
    <property type="match status" value="1"/>
</dbReference>
<evidence type="ECO:0000256" key="3">
    <source>
        <dbReference type="ARBA" id="ARBA00022475"/>
    </source>
</evidence>
<dbReference type="InterPro" id="IPR035906">
    <property type="entry name" value="MetI-like_sf"/>
</dbReference>
<evidence type="ECO:0000259" key="8">
    <source>
        <dbReference type="Pfam" id="PF00528"/>
    </source>
</evidence>
<evidence type="ECO:0000313" key="10">
    <source>
        <dbReference type="Proteomes" id="UP000651977"/>
    </source>
</evidence>
<feature type="transmembrane region" description="Helical" evidence="7">
    <location>
        <begin position="34"/>
        <end position="53"/>
    </location>
</feature>
<evidence type="ECO:0000256" key="1">
    <source>
        <dbReference type="ARBA" id="ARBA00004651"/>
    </source>
</evidence>
<keyword evidence="2" id="KW-0813">Transport</keyword>
<keyword evidence="6 7" id="KW-0472">Membrane</keyword>
<evidence type="ECO:0000256" key="4">
    <source>
        <dbReference type="ARBA" id="ARBA00022692"/>
    </source>
</evidence>
<dbReference type="Proteomes" id="UP000651977">
    <property type="component" value="Unassembled WGS sequence"/>
</dbReference>
<evidence type="ECO:0000256" key="6">
    <source>
        <dbReference type="ARBA" id="ARBA00023136"/>
    </source>
</evidence>
<accession>A0ABQ1HV59</accession>
<gene>
    <name evidence="9" type="ORF">GCM10007414_00060</name>
</gene>
<feature type="transmembrane region" description="Helical" evidence="7">
    <location>
        <begin position="157"/>
        <end position="179"/>
    </location>
</feature>
<evidence type="ECO:0000256" key="7">
    <source>
        <dbReference type="SAM" id="Phobius"/>
    </source>
</evidence>
<proteinExistence type="predicted"/>
<keyword evidence="4 7" id="KW-0812">Transmembrane</keyword>
<dbReference type="SUPFAM" id="SSF161098">
    <property type="entry name" value="MetI-like"/>
    <property type="match status" value="1"/>
</dbReference>
<protein>
    <submittedName>
        <fullName evidence="9">ABC transporter permease</fullName>
    </submittedName>
</protein>
<dbReference type="RefSeq" id="WP_055731632.1">
    <property type="nucleotide sequence ID" value="NZ_BMDY01000001.1"/>
</dbReference>
<dbReference type="PANTHER" id="PTHR30151:SF41">
    <property type="entry name" value="ABC TRANSPORTER PERMEASE PROTEIN"/>
    <property type="match status" value="1"/>
</dbReference>
<feature type="domain" description="ABC transmembrane type-1" evidence="8">
    <location>
        <begin position="135"/>
        <end position="304"/>
    </location>
</feature>
<feature type="transmembrane region" description="Helical" evidence="7">
    <location>
        <begin position="185"/>
        <end position="204"/>
    </location>
</feature>
<dbReference type="CDD" id="cd06261">
    <property type="entry name" value="TM_PBP2"/>
    <property type="match status" value="1"/>
</dbReference>
<feature type="transmembrane region" description="Helical" evidence="7">
    <location>
        <begin position="74"/>
        <end position="97"/>
    </location>
</feature>
<organism evidence="9 10">
    <name type="scientific">Agarivorans gilvus</name>
    <dbReference type="NCBI Taxonomy" id="680279"/>
    <lineage>
        <taxon>Bacteria</taxon>
        <taxon>Pseudomonadati</taxon>
        <taxon>Pseudomonadota</taxon>
        <taxon>Gammaproteobacteria</taxon>
        <taxon>Alteromonadales</taxon>
        <taxon>Alteromonadaceae</taxon>
        <taxon>Agarivorans</taxon>
    </lineage>
</organism>
<sequence>MPKSLSSLLLLAILACQLVLLATADSGFYSQNPAWLILLMACAVAASALLSRLTQLCESYPSKQAYIKPLIPGLFAFMLLLFWQSIVVGYAVSAVLLPAPSAIFSTLINNLPTLWTDFKQTYLKAVLSGYFIGCLSGFIVAQWAVKSAFLRKGLVPLGNFMSAIPIVGIAPIMVMWFGFDWQSKAAVIVVMTFFPMFINSLTGLQSCDAIHKDLMHTYAASKTQTFVKSQLPQALPFIFNALKLNSTLALIGAIVAEFFGTPIVGMGFRISTEVGRMNMDMVWATIVVAAIAGSLSYGALALLEKPLLFWHPSFRGNK</sequence>
<reference evidence="10" key="1">
    <citation type="journal article" date="2019" name="Int. J. Syst. Evol. Microbiol.">
        <title>The Global Catalogue of Microorganisms (GCM) 10K type strain sequencing project: providing services to taxonomists for standard genome sequencing and annotation.</title>
        <authorList>
            <consortium name="The Broad Institute Genomics Platform"/>
            <consortium name="The Broad Institute Genome Sequencing Center for Infectious Disease"/>
            <person name="Wu L."/>
            <person name="Ma J."/>
        </authorList>
    </citation>
    <scope>NUCLEOTIDE SEQUENCE [LARGE SCALE GENOMIC DNA]</scope>
    <source>
        <strain evidence="10">CGMCC 1.10131</strain>
    </source>
</reference>
<dbReference type="Pfam" id="PF00528">
    <property type="entry name" value="BPD_transp_1"/>
    <property type="match status" value="1"/>
</dbReference>
<evidence type="ECO:0000313" key="9">
    <source>
        <dbReference type="EMBL" id="GGA91467.1"/>
    </source>
</evidence>
<dbReference type="EMBL" id="BMDY01000001">
    <property type="protein sequence ID" value="GGA91467.1"/>
    <property type="molecule type" value="Genomic_DNA"/>
</dbReference>
<dbReference type="PANTHER" id="PTHR30151">
    <property type="entry name" value="ALKANE SULFONATE ABC TRANSPORTER-RELATED, MEMBRANE SUBUNIT"/>
    <property type="match status" value="1"/>
</dbReference>
<name>A0ABQ1HV59_9ALTE</name>
<dbReference type="Gene3D" id="1.10.3720.10">
    <property type="entry name" value="MetI-like"/>
    <property type="match status" value="1"/>
</dbReference>